<evidence type="ECO:0000313" key="2">
    <source>
        <dbReference type="EMBL" id="OHA26584.1"/>
    </source>
</evidence>
<dbReference type="AlphaFoldDB" id="A0A1G2MS67"/>
<organism evidence="2 3">
    <name type="scientific">Candidatus Taylorbacteria bacterium RIFCSPHIGHO2_02_FULL_45_35</name>
    <dbReference type="NCBI Taxonomy" id="1802311"/>
    <lineage>
        <taxon>Bacteria</taxon>
        <taxon>Candidatus Tayloriibacteriota</taxon>
    </lineage>
</organism>
<proteinExistence type="predicted"/>
<dbReference type="InterPro" id="IPR036812">
    <property type="entry name" value="NAD(P)_OxRdtase_dom_sf"/>
</dbReference>
<evidence type="ECO:0000259" key="1">
    <source>
        <dbReference type="Pfam" id="PF00248"/>
    </source>
</evidence>
<dbReference type="CDD" id="cd19086">
    <property type="entry name" value="AKR_AKR11C1"/>
    <property type="match status" value="1"/>
</dbReference>
<reference evidence="2 3" key="1">
    <citation type="journal article" date="2016" name="Nat. Commun.">
        <title>Thousands of microbial genomes shed light on interconnected biogeochemical processes in an aquifer system.</title>
        <authorList>
            <person name="Anantharaman K."/>
            <person name="Brown C.T."/>
            <person name="Hug L.A."/>
            <person name="Sharon I."/>
            <person name="Castelle C.J."/>
            <person name="Probst A.J."/>
            <person name="Thomas B.C."/>
            <person name="Singh A."/>
            <person name="Wilkins M.J."/>
            <person name="Karaoz U."/>
            <person name="Brodie E.L."/>
            <person name="Williams K.H."/>
            <person name="Hubbard S.S."/>
            <person name="Banfield J.F."/>
        </authorList>
    </citation>
    <scope>NUCLEOTIDE SEQUENCE [LARGE SCALE GENOMIC DNA]</scope>
</reference>
<dbReference type="PANTHER" id="PTHR43312">
    <property type="entry name" value="D-THREO-ALDOSE 1-DEHYDROGENASE"/>
    <property type="match status" value="1"/>
</dbReference>
<dbReference type="PANTHER" id="PTHR43312:SF1">
    <property type="entry name" value="NADP-DEPENDENT OXIDOREDUCTASE DOMAIN-CONTAINING PROTEIN"/>
    <property type="match status" value="1"/>
</dbReference>
<dbReference type="EMBL" id="MHRP01000030">
    <property type="protein sequence ID" value="OHA26584.1"/>
    <property type="molecule type" value="Genomic_DNA"/>
</dbReference>
<dbReference type="Gene3D" id="3.20.20.100">
    <property type="entry name" value="NADP-dependent oxidoreductase domain"/>
    <property type="match status" value="1"/>
</dbReference>
<accession>A0A1G2MS67</accession>
<dbReference type="Proteomes" id="UP000177943">
    <property type="component" value="Unassembled WGS sequence"/>
</dbReference>
<comment type="caution">
    <text evidence="2">The sequence shown here is derived from an EMBL/GenBank/DDBJ whole genome shotgun (WGS) entry which is preliminary data.</text>
</comment>
<dbReference type="InterPro" id="IPR023210">
    <property type="entry name" value="NADP_OxRdtase_dom"/>
</dbReference>
<dbReference type="SUPFAM" id="SSF51430">
    <property type="entry name" value="NAD(P)-linked oxidoreductase"/>
    <property type="match status" value="1"/>
</dbReference>
<name>A0A1G2MS67_9BACT</name>
<feature type="domain" description="NADP-dependent oxidoreductase" evidence="1">
    <location>
        <begin position="29"/>
        <end position="289"/>
    </location>
</feature>
<dbReference type="Pfam" id="PF00248">
    <property type="entry name" value="Aldo_ket_red"/>
    <property type="match status" value="1"/>
</dbReference>
<sequence>MIYRTLGKTGIKVSVLGIETHQWSGMGGKFFTVSDIRAILQKAEKVGMNFIDTGECYFFHAAERLIGEALGTKRKKFVVATKFGHKSEPGKIAAAWSGEAVKKQLDDSLRALRTDYIDVYQAHINSKEDLKNVREYFLEIKSALLDAKKSGKIRSVGICLGDNELFDQSGNILAEAIKKLGVEVVQTVYNRLDREAEEKVLPLAEKFGLGVIARVPLAKGYLSSRFKPTNKNFDGKKIALVEKIKEKELPKGADMAEWAIAWCFKNPLISSVVPGCSAREQIDSTVRALLRKSFA</sequence>
<evidence type="ECO:0000313" key="3">
    <source>
        <dbReference type="Proteomes" id="UP000177943"/>
    </source>
</evidence>
<gene>
    <name evidence="2" type="ORF">A3D56_03080</name>
</gene>
<protein>
    <recommendedName>
        <fullName evidence="1">NADP-dependent oxidoreductase domain-containing protein</fullName>
    </recommendedName>
</protein>
<dbReference type="InterPro" id="IPR053135">
    <property type="entry name" value="AKR2_Oxidoreductase"/>
</dbReference>